<dbReference type="FunFam" id="3.20.20.80:FF:000104">
    <property type="entry name" value="Endo-1,4-beta-xylanase A"/>
    <property type="match status" value="1"/>
</dbReference>
<dbReference type="PROSITE" id="PS51760">
    <property type="entry name" value="GH10_2"/>
    <property type="match status" value="1"/>
</dbReference>
<dbReference type="InterPro" id="IPR001000">
    <property type="entry name" value="GH10_dom"/>
</dbReference>
<evidence type="ECO:0000313" key="11">
    <source>
        <dbReference type="Proteomes" id="UP000030689"/>
    </source>
</evidence>
<dbReference type="OMA" id="SCIGRSN"/>
<dbReference type="PANTHER" id="PTHR31490:SF60">
    <property type="entry name" value="ENDO-1,4-BETA-XYLANASE 3"/>
    <property type="match status" value="1"/>
</dbReference>
<dbReference type="GO" id="GO:0031176">
    <property type="term" value="F:endo-1,4-beta-xylanase activity"/>
    <property type="evidence" value="ECO:0007669"/>
    <property type="project" value="UniProtKB-ARBA"/>
</dbReference>
<evidence type="ECO:0000256" key="7">
    <source>
        <dbReference type="ARBA" id="ARBA00023326"/>
    </source>
</evidence>
<feature type="region of interest" description="Disordered" evidence="8">
    <location>
        <begin position="1"/>
        <end position="26"/>
    </location>
</feature>
<dbReference type="EMBL" id="KI517537">
    <property type="protein sequence ID" value="ESQ38789.1"/>
    <property type="molecule type" value="Genomic_DNA"/>
</dbReference>
<dbReference type="InterPro" id="IPR008979">
    <property type="entry name" value="Galactose-bd-like_sf"/>
</dbReference>
<dbReference type="InterPro" id="IPR003305">
    <property type="entry name" value="CenC_carb-bd"/>
</dbReference>
<keyword evidence="7" id="KW-0624">Polysaccharide degradation</keyword>
<name>V4L555_EUTSA</name>
<dbReference type="SUPFAM" id="SSF49785">
    <property type="entry name" value="Galactose-binding domain-like"/>
    <property type="match status" value="2"/>
</dbReference>
<dbReference type="GO" id="GO:0045493">
    <property type="term" value="P:xylan catabolic process"/>
    <property type="evidence" value="ECO:0007669"/>
    <property type="project" value="UniProtKB-KW"/>
</dbReference>
<keyword evidence="11" id="KW-1185">Reference proteome</keyword>
<dbReference type="InterPro" id="IPR017853">
    <property type="entry name" value="GH"/>
</dbReference>
<proteinExistence type="inferred from homology"/>
<keyword evidence="5" id="KW-0119">Carbohydrate metabolism</keyword>
<evidence type="ECO:0000256" key="8">
    <source>
        <dbReference type="SAM" id="MobiDB-lite"/>
    </source>
</evidence>
<dbReference type="Gene3D" id="3.20.20.80">
    <property type="entry name" value="Glycosidases"/>
    <property type="match status" value="1"/>
</dbReference>
<keyword evidence="4" id="KW-0378">Hydrolase</keyword>
<keyword evidence="6" id="KW-0326">Glycosidase</keyword>
<reference evidence="10 11" key="1">
    <citation type="journal article" date="2013" name="Front. Plant Sci.">
        <title>The Reference Genome of the Halophytic Plant Eutrema salsugineum.</title>
        <authorList>
            <person name="Yang R."/>
            <person name="Jarvis D.E."/>
            <person name="Chen H."/>
            <person name="Beilstein M.A."/>
            <person name="Grimwood J."/>
            <person name="Jenkins J."/>
            <person name="Shu S."/>
            <person name="Prochnik S."/>
            <person name="Xin M."/>
            <person name="Ma C."/>
            <person name="Schmutz J."/>
            <person name="Wing R.A."/>
            <person name="Mitchell-Olds T."/>
            <person name="Schumaker K.S."/>
            <person name="Wang X."/>
        </authorList>
    </citation>
    <scope>NUCLEOTIDE SEQUENCE [LARGE SCALE GENOMIC DNA]</scope>
</reference>
<dbReference type="Pfam" id="PF02018">
    <property type="entry name" value="CBM_4_9"/>
    <property type="match status" value="2"/>
</dbReference>
<dbReference type="eggNOG" id="ENOG502QSCW">
    <property type="taxonomic scope" value="Eukaryota"/>
</dbReference>
<dbReference type="Pfam" id="PF00331">
    <property type="entry name" value="Glyco_hydro_10"/>
    <property type="match status" value="1"/>
</dbReference>
<feature type="domain" description="GH10" evidence="9">
    <location>
        <begin position="381"/>
        <end position="676"/>
    </location>
</feature>
<protein>
    <recommendedName>
        <fullName evidence="9">GH10 domain-containing protein</fullName>
    </recommendedName>
</protein>
<keyword evidence="3" id="KW-0677">Repeat</keyword>
<evidence type="ECO:0000256" key="3">
    <source>
        <dbReference type="ARBA" id="ARBA00022737"/>
    </source>
</evidence>
<evidence type="ECO:0000256" key="6">
    <source>
        <dbReference type="ARBA" id="ARBA00023295"/>
    </source>
</evidence>
<evidence type="ECO:0000256" key="2">
    <source>
        <dbReference type="ARBA" id="ARBA00022651"/>
    </source>
</evidence>
<dbReference type="FunFam" id="2.60.120.260:FF:000103">
    <property type="entry name" value="Glycosyl hydrolase family 10 protein"/>
    <property type="match status" value="1"/>
</dbReference>
<sequence length="736" mass="82866">MEKTAKIKHSKDNDDDKHHTNEEHESIILNPNFEDGLNNWSGRGCKAILHQSMDGGRIVPLSGHFFAAATERKATWNGIQQEISGRFQRKRVYEVTALVRIIGNNVTSATVQATLWVLNANQREQYIGIANLQATNKDWVELRGKFVIHGSPSRVILFLEGPPPGTDILLNTLVVKHARRNRPSPPPFYENPSFGVNIVENSEVKDGATQPWFTLGNCKLSVGQGAPRTLPPMARDTLGLHEPLGGNYIHMLTDKLKIFLTYQISAWVKIGVGVSSGMSPQNVNISLSVDNQWVNGGQVEVIIGDTWHEIGGSFRLEKQPQNVMVYVQGPAAGIDLMISALQIFPVDRRERLRCLRNKVDQVRKRDIVLKFSGLDDSCDLFPYIVKVKQTYNSFPVGTCINRTDIDNEDFVDFFTKNFNWAVFGNELKWYWTEAERGKLSYQDADDLLDLCIGNNINVRGHCIFWEVESTVQQWVRQLNKTELMNAVQKRLTDVLTRYKGKFKHYDVNNEMLHGSFYQDRLGKGVRALMFNIARKLDPSALLFVNDYHVEDGNDPQSSPEKYIKLVLDLEAQGAAIGGIGIQGHIDSPVGAIVCSALDKLSVLGHPIWFTELDVSSSNEYVRGEDLEVMMWEAFAHPAVEGIMLWGFWELSMSRENSNLVEGEGEVNEAGKRFMEVKQEWLSHAYGVINDESEFIFRGYHGTYAIEVCTPAGVVLQTFIVEKGDSPFILSIDLSSL</sequence>
<evidence type="ECO:0000313" key="10">
    <source>
        <dbReference type="EMBL" id="ESQ38789.1"/>
    </source>
</evidence>
<organism evidence="10 11">
    <name type="scientific">Eutrema salsugineum</name>
    <name type="common">Saltwater cress</name>
    <name type="synonym">Sisymbrium salsugineum</name>
    <dbReference type="NCBI Taxonomy" id="72664"/>
    <lineage>
        <taxon>Eukaryota</taxon>
        <taxon>Viridiplantae</taxon>
        <taxon>Streptophyta</taxon>
        <taxon>Embryophyta</taxon>
        <taxon>Tracheophyta</taxon>
        <taxon>Spermatophyta</taxon>
        <taxon>Magnoliopsida</taxon>
        <taxon>eudicotyledons</taxon>
        <taxon>Gunneridae</taxon>
        <taxon>Pentapetalae</taxon>
        <taxon>rosids</taxon>
        <taxon>malvids</taxon>
        <taxon>Brassicales</taxon>
        <taxon>Brassicaceae</taxon>
        <taxon>Eutremeae</taxon>
        <taxon>Eutrema</taxon>
    </lineage>
</organism>
<dbReference type="SUPFAM" id="SSF51445">
    <property type="entry name" value="(Trans)glycosidases"/>
    <property type="match status" value="1"/>
</dbReference>
<dbReference type="PRINTS" id="PR00134">
    <property type="entry name" value="GLHYDRLASE10"/>
</dbReference>
<dbReference type="AlphaFoldDB" id="V4L555"/>
<dbReference type="Gene3D" id="2.60.120.260">
    <property type="entry name" value="Galactose-binding domain-like"/>
    <property type="match status" value="2"/>
</dbReference>
<gene>
    <name evidence="10" type="ORF">EUTSA_v10028466mg</name>
</gene>
<dbReference type="Gramene" id="ESQ38789">
    <property type="protein sequence ID" value="ESQ38789"/>
    <property type="gene ID" value="EUTSA_v10028466mg"/>
</dbReference>
<evidence type="ECO:0000256" key="4">
    <source>
        <dbReference type="ARBA" id="ARBA00022801"/>
    </source>
</evidence>
<evidence type="ECO:0000259" key="9">
    <source>
        <dbReference type="PROSITE" id="PS51760"/>
    </source>
</evidence>
<keyword evidence="2" id="KW-0858">Xylan degradation</keyword>
<evidence type="ECO:0000256" key="1">
    <source>
        <dbReference type="ARBA" id="ARBA00007495"/>
    </source>
</evidence>
<dbReference type="STRING" id="72664.V4L555"/>
<evidence type="ECO:0000256" key="5">
    <source>
        <dbReference type="ARBA" id="ARBA00023277"/>
    </source>
</evidence>
<dbReference type="SMART" id="SM00633">
    <property type="entry name" value="Glyco_10"/>
    <property type="match status" value="1"/>
</dbReference>
<dbReference type="Proteomes" id="UP000030689">
    <property type="component" value="Unassembled WGS sequence"/>
</dbReference>
<dbReference type="InterPro" id="IPR044846">
    <property type="entry name" value="GH10"/>
</dbReference>
<dbReference type="PANTHER" id="PTHR31490">
    <property type="entry name" value="GLYCOSYL HYDROLASE"/>
    <property type="match status" value="1"/>
</dbReference>
<comment type="similarity">
    <text evidence="1">Belongs to the glycosyl hydrolase 10 (cellulase F) family.</text>
</comment>
<accession>V4L555</accession>
<dbReference type="KEGG" id="eus:EUTSA_v10028466mg"/>